<dbReference type="HOGENOM" id="CLU_039613_6_4_4"/>
<protein>
    <recommendedName>
        <fullName evidence="5">HTH lysR-type domain-containing protein</fullName>
    </recommendedName>
</protein>
<dbReference type="Gene3D" id="3.40.190.290">
    <property type="match status" value="1"/>
</dbReference>
<dbReference type="InterPro" id="IPR005119">
    <property type="entry name" value="LysR_subst-bd"/>
</dbReference>
<evidence type="ECO:0000256" key="1">
    <source>
        <dbReference type="ARBA" id="ARBA00009437"/>
    </source>
</evidence>
<dbReference type="GO" id="GO:0043565">
    <property type="term" value="F:sequence-specific DNA binding"/>
    <property type="evidence" value="ECO:0007669"/>
    <property type="project" value="TreeGrafter"/>
</dbReference>
<name>V8QN60_9BURK</name>
<dbReference type="InterPro" id="IPR036390">
    <property type="entry name" value="WH_DNA-bd_sf"/>
</dbReference>
<evidence type="ECO:0000313" key="7">
    <source>
        <dbReference type="Proteomes" id="UP000018733"/>
    </source>
</evidence>
<dbReference type="Pfam" id="PF03466">
    <property type="entry name" value="LysR_substrate"/>
    <property type="match status" value="1"/>
</dbReference>
<accession>V8QN60</accession>
<reference evidence="6 7" key="1">
    <citation type="journal article" date="2014" name="Genome Announc.">
        <title>Draft Genome Sequence of Advenella kashmirensis Strain W13003, a Polycyclic Aromatic Hydrocarbon-Degrading Bacterium.</title>
        <authorList>
            <person name="Wang X."/>
            <person name="Jin D."/>
            <person name="Zhou L."/>
            <person name="Wu L."/>
            <person name="An W."/>
            <person name="Zhao L."/>
        </authorList>
    </citation>
    <scope>NUCLEOTIDE SEQUENCE [LARGE SCALE GENOMIC DNA]</scope>
    <source>
        <strain evidence="6 7">W13003</strain>
    </source>
</reference>
<dbReference type="Pfam" id="PF00126">
    <property type="entry name" value="HTH_1"/>
    <property type="match status" value="1"/>
</dbReference>
<evidence type="ECO:0000313" key="6">
    <source>
        <dbReference type="EMBL" id="ETF01416.1"/>
    </source>
</evidence>
<comment type="similarity">
    <text evidence="1">Belongs to the LysR transcriptional regulatory family.</text>
</comment>
<dbReference type="PROSITE" id="PS50931">
    <property type="entry name" value="HTH_LYSR"/>
    <property type="match status" value="1"/>
</dbReference>
<keyword evidence="3" id="KW-0238">DNA-binding</keyword>
<dbReference type="InterPro" id="IPR000847">
    <property type="entry name" value="LysR_HTH_N"/>
</dbReference>
<dbReference type="SUPFAM" id="SSF53850">
    <property type="entry name" value="Periplasmic binding protein-like II"/>
    <property type="match status" value="1"/>
</dbReference>
<organism evidence="6 7">
    <name type="scientific">Advenella kashmirensis W13003</name>
    <dbReference type="NCBI Taxonomy" id="1424334"/>
    <lineage>
        <taxon>Bacteria</taxon>
        <taxon>Pseudomonadati</taxon>
        <taxon>Pseudomonadota</taxon>
        <taxon>Betaproteobacteria</taxon>
        <taxon>Burkholderiales</taxon>
        <taxon>Alcaligenaceae</taxon>
    </lineage>
</organism>
<dbReference type="AlphaFoldDB" id="V8QN60"/>
<dbReference type="SUPFAM" id="SSF46785">
    <property type="entry name" value="Winged helix' DNA-binding domain"/>
    <property type="match status" value="1"/>
</dbReference>
<dbReference type="PANTHER" id="PTHR30427">
    <property type="entry name" value="TRANSCRIPTIONAL ACTIVATOR PROTEIN LYSR"/>
    <property type="match status" value="1"/>
</dbReference>
<comment type="caution">
    <text evidence="6">The sequence shown here is derived from an EMBL/GenBank/DDBJ whole genome shotgun (WGS) entry which is preliminary data.</text>
</comment>
<dbReference type="RefSeq" id="WP_024006638.1">
    <property type="nucleotide sequence ID" value="NZ_KI650981.1"/>
</dbReference>
<evidence type="ECO:0000256" key="2">
    <source>
        <dbReference type="ARBA" id="ARBA00023015"/>
    </source>
</evidence>
<dbReference type="InterPro" id="IPR036388">
    <property type="entry name" value="WH-like_DNA-bd_sf"/>
</dbReference>
<dbReference type="PATRIC" id="fig|1424334.3.peg.3720"/>
<dbReference type="OrthoDB" id="8849678at2"/>
<gene>
    <name evidence="6" type="ORF">W822_18530</name>
</gene>
<dbReference type="Gene3D" id="1.10.10.10">
    <property type="entry name" value="Winged helix-like DNA-binding domain superfamily/Winged helix DNA-binding domain"/>
    <property type="match status" value="1"/>
</dbReference>
<keyword evidence="4" id="KW-0804">Transcription</keyword>
<dbReference type="GO" id="GO:0003700">
    <property type="term" value="F:DNA-binding transcription factor activity"/>
    <property type="evidence" value="ECO:0007669"/>
    <property type="project" value="InterPro"/>
</dbReference>
<proteinExistence type="inferred from homology"/>
<dbReference type="Proteomes" id="UP000018733">
    <property type="component" value="Unassembled WGS sequence"/>
</dbReference>
<evidence type="ECO:0000256" key="4">
    <source>
        <dbReference type="ARBA" id="ARBA00023163"/>
    </source>
</evidence>
<evidence type="ECO:0000256" key="3">
    <source>
        <dbReference type="ARBA" id="ARBA00023125"/>
    </source>
</evidence>
<dbReference type="STRING" id="1424334.W822_18530"/>
<keyword evidence="7" id="KW-1185">Reference proteome</keyword>
<evidence type="ECO:0000259" key="5">
    <source>
        <dbReference type="PROSITE" id="PS50931"/>
    </source>
</evidence>
<sequence>MNQTMPPSVFSAQMLKIHEVEAFRAVMLRGTVTEAAVMLHTSQPVVSKLLARFQRIINIRLFELRKSRLVPTQEAYILFKTIQRTYIGLDHVAQTISELQGGHRGRLSIGCLPSFGMGPLTSITADFLKLEPEVQISIETVNSSLIRHSVLSGKIDMGIIVPSIDMSGMEVEPLVSDHLVCVMDKSNPLSSRRKIHIDDLRNQPMVFPSRESATRAMMDQIFLEQDFAPTISAETSYGMTMCLLALQGAGAALVSPHVAMPLKRAGLIVKKFEPQVQIELVLLTALDHPRSRLANTFIDFMKQALVPD</sequence>
<keyword evidence="2" id="KW-0805">Transcription regulation</keyword>
<feature type="domain" description="HTH lysR-type" evidence="5">
    <location>
        <begin position="15"/>
        <end position="72"/>
    </location>
</feature>
<dbReference type="PANTHER" id="PTHR30427:SF1">
    <property type="entry name" value="TRANSCRIPTIONAL ACTIVATOR PROTEIN LYSR"/>
    <property type="match status" value="1"/>
</dbReference>
<dbReference type="GO" id="GO:0010628">
    <property type="term" value="P:positive regulation of gene expression"/>
    <property type="evidence" value="ECO:0007669"/>
    <property type="project" value="TreeGrafter"/>
</dbReference>
<dbReference type="eggNOG" id="COG0583">
    <property type="taxonomic scope" value="Bacteria"/>
</dbReference>
<dbReference type="EMBL" id="AYXT01000012">
    <property type="protein sequence ID" value="ETF01416.1"/>
    <property type="molecule type" value="Genomic_DNA"/>
</dbReference>